<evidence type="ECO:0000313" key="10">
    <source>
        <dbReference type="Proteomes" id="UP000183995"/>
    </source>
</evidence>
<accession>A0A1M5X4G5</accession>
<protein>
    <submittedName>
        <fullName evidence="9">Spore germination protein YaaH</fullName>
    </submittedName>
</protein>
<dbReference type="Gene3D" id="3.20.20.80">
    <property type="entry name" value="Glycosidases"/>
    <property type="match status" value="1"/>
</dbReference>
<reference evidence="9 10" key="1">
    <citation type="submission" date="2016-11" db="EMBL/GenBank/DDBJ databases">
        <authorList>
            <person name="Jaros S."/>
            <person name="Januszkiewicz K."/>
            <person name="Wedrychowicz H."/>
        </authorList>
    </citation>
    <scope>NUCLEOTIDE SEQUENCE [LARGE SCALE GENOMIC DNA]</scope>
    <source>
        <strain evidence="9 10">DSM 10068</strain>
    </source>
</reference>
<dbReference type="PROSITE" id="PS01095">
    <property type="entry name" value="GH18_1"/>
    <property type="match status" value="1"/>
</dbReference>
<evidence type="ECO:0000256" key="2">
    <source>
        <dbReference type="ARBA" id="ARBA00022801"/>
    </source>
</evidence>
<dbReference type="InterPro" id="IPR001119">
    <property type="entry name" value="SLH_dom"/>
</dbReference>
<proteinExistence type="inferred from homology"/>
<feature type="signal peptide" evidence="6">
    <location>
        <begin position="1"/>
        <end position="24"/>
    </location>
</feature>
<sequence length="526" mass="56602">MKKLCLWLCAAVFLSLFSGISADALDYKFNMSYIYFGSSTGYTSLVDGAQDSLDEVAPNYFTLDASGSLKLTNAVSPAFVSDMHARNIRVVPYLTNDWANQTGVNALNNREALSTSIAAAVAAYNLDGVNVDIENVNQDQRAAYVDLLRLLREKLPAGKTIAVAVAANPWGATTGWQGSYDYTGLAQYADYLLIMAYDEHYDGSAPGSVDSISFVEKSIAYALSKAPKEKLVLGLPFYGRIWSDSGSSPGGYGVSNTKVDQLLAAYGGTVTVDSATQSARATFTVRDSDTKPVVGGKALVAGTYTIWYENSQTLKARLNLVQKYGLKGTGSWSLGQESAGTWDYYTLWLNGCTFADIQNSWARDDIFKAYMNGWVNGTSSATFEPDAPLTRAEAAAVLVRMLGYPLEANTAYAFDDAKGGWAEAYINTARRYNLISGVGGNVFAPDRPVTRQEIAVMVRNALGYPDVVQQAAFSDVTLSGNSWSYGAITALSASGVITGYPDGTFRPEVSISRAELTALLTRLPDN</sequence>
<keyword evidence="3 4" id="KW-0326">Glycosidase</keyword>
<dbReference type="Proteomes" id="UP000183995">
    <property type="component" value="Unassembled WGS sequence"/>
</dbReference>
<dbReference type="InterPro" id="IPR001223">
    <property type="entry name" value="Glyco_hydro18_cat"/>
</dbReference>
<gene>
    <name evidence="9" type="ORF">SAMN02745823_01582</name>
</gene>
<feature type="chain" id="PRO_5012364294" evidence="6">
    <location>
        <begin position="25"/>
        <end position="526"/>
    </location>
</feature>
<dbReference type="Gene3D" id="3.10.50.10">
    <property type="match status" value="1"/>
</dbReference>
<dbReference type="SMART" id="SM00636">
    <property type="entry name" value="Glyco_18"/>
    <property type="match status" value="1"/>
</dbReference>
<organism evidence="9 10">
    <name type="scientific">Sporobacter termitidis DSM 10068</name>
    <dbReference type="NCBI Taxonomy" id="1123282"/>
    <lineage>
        <taxon>Bacteria</taxon>
        <taxon>Bacillati</taxon>
        <taxon>Bacillota</taxon>
        <taxon>Clostridia</taxon>
        <taxon>Eubacteriales</taxon>
        <taxon>Oscillospiraceae</taxon>
        <taxon>Sporobacter</taxon>
    </lineage>
</organism>
<dbReference type="GO" id="GO:0008061">
    <property type="term" value="F:chitin binding"/>
    <property type="evidence" value="ECO:0007669"/>
    <property type="project" value="InterPro"/>
</dbReference>
<dbReference type="InterPro" id="IPR001579">
    <property type="entry name" value="Glyco_hydro_18_chit_AS"/>
</dbReference>
<feature type="domain" description="SLH" evidence="7">
    <location>
        <begin position="349"/>
        <end position="412"/>
    </location>
</feature>
<dbReference type="GO" id="GO:0004553">
    <property type="term" value="F:hydrolase activity, hydrolyzing O-glycosyl compounds"/>
    <property type="evidence" value="ECO:0007669"/>
    <property type="project" value="InterPro"/>
</dbReference>
<dbReference type="Pfam" id="PF00704">
    <property type="entry name" value="Glyco_hydro_18"/>
    <property type="match status" value="1"/>
</dbReference>
<feature type="domain" description="GH18" evidence="8">
    <location>
        <begin position="30"/>
        <end position="355"/>
    </location>
</feature>
<feature type="domain" description="SLH" evidence="7">
    <location>
        <begin position="413"/>
        <end position="469"/>
    </location>
</feature>
<evidence type="ECO:0000256" key="3">
    <source>
        <dbReference type="ARBA" id="ARBA00023295"/>
    </source>
</evidence>
<keyword evidence="2 4" id="KW-0378">Hydrolase</keyword>
<dbReference type="PROSITE" id="PS51272">
    <property type="entry name" value="SLH"/>
    <property type="match status" value="3"/>
</dbReference>
<keyword evidence="6" id="KW-0732">Signal</keyword>
<evidence type="ECO:0000256" key="1">
    <source>
        <dbReference type="ARBA" id="ARBA00022737"/>
    </source>
</evidence>
<name>A0A1M5X4G5_9FIRM</name>
<dbReference type="PANTHER" id="PTHR46066:SF2">
    <property type="entry name" value="CHITINASE DOMAIN-CONTAINING PROTEIN 1"/>
    <property type="match status" value="1"/>
</dbReference>
<dbReference type="STRING" id="1123282.SAMN02745823_01582"/>
<evidence type="ECO:0000313" key="9">
    <source>
        <dbReference type="EMBL" id="SHH94492.1"/>
    </source>
</evidence>
<evidence type="ECO:0000256" key="4">
    <source>
        <dbReference type="RuleBase" id="RU000489"/>
    </source>
</evidence>
<dbReference type="PANTHER" id="PTHR46066">
    <property type="entry name" value="CHITINASE DOMAIN-CONTAINING PROTEIN 1 FAMILY MEMBER"/>
    <property type="match status" value="1"/>
</dbReference>
<feature type="domain" description="SLH" evidence="7">
    <location>
        <begin position="470"/>
        <end position="526"/>
    </location>
</feature>
<dbReference type="SUPFAM" id="SSF51445">
    <property type="entry name" value="(Trans)glycosidases"/>
    <property type="match status" value="1"/>
</dbReference>
<dbReference type="PROSITE" id="PS51910">
    <property type="entry name" value="GH18_2"/>
    <property type="match status" value="1"/>
</dbReference>
<dbReference type="Pfam" id="PF00395">
    <property type="entry name" value="SLH"/>
    <property type="match status" value="3"/>
</dbReference>
<evidence type="ECO:0000256" key="5">
    <source>
        <dbReference type="RuleBase" id="RU004453"/>
    </source>
</evidence>
<evidence type="ECO:0000259" key="7">
    <source>
        <dbReference type="PROSITE" id="PS51272"/>
    </source>
</evidence>
<dbReference type="InterPro" id="IPR017853">
    <property type="entry name" value="GH"/>
</dbReference>
<evidence type="ECO:0000259" key="8">
    <source>
        <dbReference type="PROSITE" id="PS51910"/>
    </source>
</evidence>
<dbReference type="RefSeq" id="WP_084726338.1">
    <property type="nucleotide sequence ID" value="NZ_FQXV01000004.1"/>
</dbReference>
<comment type="similarity">
    <text evidence="5">Belongs to the glycosyl hydrolase 18 family.</text>
</comment>
<dbReference type="AlphaFoldDB" id="A0A1M5X4G5"/>
<dbReference type="InterPro" id="IPR029070">
    <property type="entry name" value="Chitinase_insertion_sf"/>
</dbReference>
<keyword evidence="10" id="KW-1185">Reference proteome</keyword>
<evidence type="ECO:0000256" key="6">
    <source>
        <dbReference type="SAM" id="SignalP"/>
    </source>
</evidence>
<dbReference type="InterPro" id="IPR011583">
    <property type="entry name" value="Chitinase_II/V-like_cat"/>
</dbReference>
<dbReference type="GO" id="GO:0005975">
    <property type="term" value="P:carbohydrate metabolic process"/>
    <property type="evidence" value="ECO:0007669"/>
    <property type="project" value="InterPro"/>
</dbReference>
<dbReference type="OrthoDB" id="9775889at2"/>
<keyword evidence="1" id="KW-0677">Repeat</keyword>
<dbReference type="EMBL" id="FQXV01000004">
    <property type="protein sequence ID" value="SHH94492.1"/>
    <property type="molecule type" value="Genomic_DNA"/>
</dbReference>